<name>A0A5B8MHF6_9CHLO</name>
<sequence length="258" mass="27531">MSRRGLVLGFVLLGLLLAASAAPASEKHKARAASSGDRAKAFEEVKVTWVDGETVLEKIAGATRKIKDHLEVTGQNLGGFLKDNGVDVSAGFAAVTRKVKELFGRADAKDFATKLAEAAEKVQKSLEEQLAPITAKLGESMIQKETAKQASSGDPAGEKELSEEQLEELGLGSETVQELTKNLQEGLMRALEKVNPNAEDVAADLAKAKEGVDKISAWADELYKSGVPVEKIKKLLETAGLHAVRSEEASGQETHDEL</sequence>
<feature type="region of interest" description="Disordered" evidence="1">
    <location>
        <begin position="144"/>
        <end position="175"/>
    </location>
</feature>
<protein>
    <submittedName>
        <fullName evidence="3">Uncharacterized protein</fullName>
    </submittedName>
</protein>
<feature type="chain" id="PRO_5022930484" evidence="2">
    <location>
        <begin position="22"/>
        <end position="258"/>
    </location>
</feature>
<dbReference type="SUPFAM" id="SSF58113">
    <property type="entry name" value="Apolipoprotein A-I"/>
    <property type="match status" value="1"/>
</dbReference>
<keyword evidence="2" id="KW-0732">Signal</keyword>
<feature type="signal peptide" evidence="2">
    <location>
        <begin position="1"/>
        <end position="21"/>
    </location>
</feature>
<keyword evidence="4" id="KW-1185">Reference proteome</keyword>
<dbReference type="Proteomes" id="UP000316726">
    <property type="component" value="Chromosome 3"/>
</dbReference>
<dbReference type="EMBL" id="CP031036">
    <property type="protein sequence ID" value="QDZ19524.1"/>
    <property type="molecule type" value="Genomic_DNA"/>
</dbReference>
<evidence type="ECO:0000256" key="2">
    <source>
        <dbReference type="SAM" id="SignalP"/>
    </source>
</evidence>
<evidence type="ECO:0000313" key="3">
    <source>
        <dbReference type="EMBL" id="QDZ19524.1"/>
    </source>
</evidence>
<evidence type="ECO:0000313" key="4">
    <source>
        <dbReference type="Proteomes" id="UP000316726"/>
    </source>
</evidence>
<organism evidence="3 4">
    <name type="scientific">Chloropicon primus</name>
    <dbReference type="NCBI Taxonomy" id="1764295"/>
    <lineage>
        <taxon>Eukaryota</taxon>
        <taxon>Viridiplantae</taxon>
        <taxon>Chlorophyta</taxon>
        <taxon>Chloropicophyceae</taxon>
        <taxon>Chloropicales</taxon>
        <taxon>Chloropicaceae</taxon>
        <taxon>Chloropicon</taxon>
    </lineage>
</organism>
<proteinExistence type="predicted"/>
<accession>A0A5B8MHF6</accession>
<dbReference type="AlphaFoldDB" id="A0A5B8MHF6"/>
<gene>
    <name evidence="3" type="ORF">A3770_03p20420</name>
</gene>
<reference evidence="3 4" key="1">
    <citation type="submission" date="2018-07" db="EMBL/GenBank/DDBJ databases">
        <title>The complete nuclear genome of the prasinophyte Chloropicon primus (CCMP1205).</title>
        <authorList>
            <person name="Pombert J.-F."/>
            <person name="Otis C."/>
            <person name="Turmel M."/>
            <person name="Lemieux C."/>
        </authorList>
    </citation>
    <scope>NUCLEOTIDE SEQUENCE [LARGE SCALE GENOMIC DNA]</scope>
    <source>
        <strain evidence="3 4">CCMP1205</strain>
    </source>
</reference>
<evidence type="ECO:0000256" key="1">
    <source>
        <dbReference type="SAM" id="MobiDB-lite"/>
    </source>
</evidence>